<comment type="similarity">
    <text evidence="2">Belongs to the EamA transporter family.</text>
</comment>
<feature type="transmembrane region" description="Helical" evidence="7">
    <location>
        <begin position="120"/>
        <end position="140"/>
    </location>
</feature>
<dbReference type="PANTHER" id="PTHR42920">
    <property type="entry name" value="OS03G0707200 PROTEIN-RELATED"/>
    <property type="match status" value="1"/>
</dbReference>
<dbReference type="InterPro" id="IPR051258">
    <property type="entry name" value="Diverse_Substrate_Transporter"/>
</dbReference>
<feature type="transmembrane region" description="Helical" evidence="7">
    <location>
        <begin position="9"/>
        <end position="29"/>
    </location>
</feature>
<feature type="transmembrane region" description="Helical" evidence="7">
    <location>
        <begin position="178"/>
        <end position="199"/>
    </location>
</feature>
<evidence type="ECO:0000313" key="10">
    <source>
        <dbReference type="Proteomes" id="UP001157946"/>
    </source>
</evidence>
<keyword evidence="4 7" id="KW-0812">Transmembrane</keyword>
<dbReference type="AlphaFoldDB" id="A0AA45WQV6"/>
<evidence type="ECO:0000256" key="7">
    <source>
        <dbReference type="SAM" id="Phobius"/>
    </source>
</evidence>
<dbReference type="Proteomes" id="UP001157946">
    <property type="component" value="Unassembled WGS sequence"/>
</dbReference>
<dbReference type="InterPro" id="IPR000620">
    <property type="entry name" value="EamA_dom"/>
</dbReference>
<keyword evidence="5 7" id="KW-1133">Transmembrane helix</keyword>
<keyword evidence="10" id="KW-1185">Reference proteome</keyword>
<evidence type="ECO:0000256" key="5">
    <source>
        <dbReference type="ARBA" id="ARBA00022989"/>
    </source>
</evidence>
<evidence type="ECO:0000256" key="1">
    <source>
        <dbReference type="ARBA" id="ARBA00004651"/>
    </source>
</evidence>
<feature type="domain" description="EamA" evidence="8">
    <location>
        <begin position="8"/>
        <end position="140"/>
    </location>
</feature>
<dbReference type="RefSeq" id="WP_102992072.1">
    <property type="nucleotide sequence ID" value="NZ_FXTU01000006.1"/>
</dbReference>
<protein>
    <submittedName>
        <fullName evidence="9">Permease of the drug/metabolite transporter (DMT) superfamily</fullName>
    </submittedName>
</protein>
<feature type="transmembrane region" description="Helical" evidence="7">
    <location>
        <begin position="211"/>
        <end position="234"/>
    </location>
</feature>
<feature type="transmembrane region" description="Helical" evidence="7">
    <location>
        <begin position="91"/>
        <end position="113"/>
    </location>
</feature>
<feature type="domain" description="EamA" evidence="8">
    <location>
        <begin position="149"/>
        <end position="287"/>
    </location>
</feature>
<dbReference type="EMBL" id="FXTU01000006">
    <property type="protein sequence ID" value="SMP28075.1"/>
    <property type="molecule type" value="Genomic_DNA"/>
</dbReference>
<gene>
    <name evidence="9" type="ORF">SAMN06265361_10641</name>
</gene>
<keyword evidence="3" id="KW-1003">Cell membrane</keyword>
<dbReference type="GO" id="GO:0005886">
    <property type="term" value="C:plasma membrane"/>
    <property type="evidence" value="ECO:0007669"/>
    <property type="project" value="UniProtKB-SubCell"/>
</dbReference>
<sequence>MKSRVSTDFILLFIAFVWGATFVIVQDTIHTLPPFWYLTFRFSLAAAVLLIFAFRPDHTKFSINWQHHLLAGSILGFFLFAGYALQTLSLFYTTSGKSGFLTGISVALVPFLAKPILKTAITPNGLIGVTMAVIGLYLLAFTDFHSINTGDLLAFLCAIFFALQIVYTGKYSPHANPLLLVAIQLSAVSLLSFFSALQFEPWKEVWRADILFKPLVLVTLLITSLLATTLAFIAQTHVQKVAHPTRVALIFAMEPVFAALADYVWFGTELSWRAMLGCLCILAGMIVAELPRSLLHRHKRTQSHSP</sequence>
<evidence type="ECO:0000256" key="2">
    <source>
        <dbReference type="ARBA" id="ARBA00007362"/>
    </source>
</evidence>
<name>A0AA45WQV6_9BACL</name>
<dbReference type="InterPro" id="IPR037185">
    <property type="entry name" value="EmrE-like"/>
</dbReference>
<evidence type="ECO:0000313" key="9">
    <source>
        <dbReference type="EMBL" id="SMP28075.1"/>
    </source>
</evidence>
<feature type="transmembrane region" description="Helical" evidence="7">
    <location>
        <begin position="272"/>
        <end position="290"/>
    </location>
</feature>
<proteinExistence type="inferred from homology"/>
<dbReference type="SUPFAM" id="SSF103481">
    <property type="entry name" value="Multidrug resistance efflux transporter EmrE"/>
    <property type="match status" value="2"/>
</dbReference>
<evidence type="ECO:0000256" key="4">
    <source>
        <dbReference type="ARBA" id="ARBA00022692"/>
    </source>
</evidence>
<reference evidence="9" key="1">
    <citation type="submission" date="2017-05" db="EMBL/GenBank/DDBJ databases">
        <authorList>
            <person name="Varghese N."/>
            <person name="Submissions S."/>
        </authorList>
    </citation>
    <scope>NUCLEOTIDE SEQUENCE</scope>
    <source>
        <strain evidence="9">DSM 45262</strain>
    </source>
</reference>
<comment type="subcellular location">
    <subcellularLocation>
        <location evidence="1">Cell membrane</location>
        <topology evidence="1">Multi-pass membrane protein</topology>
    </subcellularLocation>
</comment>
<feature type="transmembrane region" description="Helical" evidence="7">
    <location>
        <begin position="35"/>
        <end position="55"/>
    </location>
</feature>
<evidence type="ECO:0000259" key="8">
    <source>
        <dbReference type="Pfam" id="PF00892"/>
    </source>
</evidence>
<feature type="transmembrane region" description="Helical" evidence="7">
    <location>
        <begin position="152"/>
        <end position="169"/>
    </location>
</feature>
<keyword evidence="6 7" id="KW-0472">Membrane</keyword>
<evidence type="ECO:0000256" key="3">
    <source>
        <dbReference type="ARBA" id="ARBA00022475"/>
    </source>
</evidence>
<feature type="transmembrane region" description="Helical" evidence="7">
    <location>
        <begin position="67"/>
        <end position="85"/>
    </location>
</feature>
<dbReference type="PANTHER" id="PTHR42920:SF5">
    <property type="entry name" value="EAMA DOMAIN-CONTAINING PROTEIN"/>
    <property type="match status" value="1"/>
</dbReference>
<comment type="caution">
    <text evidence="9">The sequence shown here is derived from an EMBL/GenBank/DDBJ whole genome shotgun (WGS) entry which is preliminary data.</text>
</comment>
<accession>A0AA45WQV6</accession>
<feature type="transmembrane region" description="Helical" evidence="7">
    <location>
        <begin position="246"/>
        <end position="266"/>
    </location>
</feature>
<evidence type="ECO:0000256" key="6">
    <source>
        <dbReference type="ARBA" id="ARBA00023136"/>
    </source>
</evidence>
<organism evidence="9 10">
    <name type="scientific">Laceyella tengchongensis</name>
    <dbReference type="NCBI Taxonomy" id="574699"/>
    <lineage>
        <taxon>Bacteria</taxon>
        <taxon>Bacillati</taxon>
        <taxon>Bacillota</taxon>
        <taxon>Bacilli</taxon>
        <taxon>Bacillales</taxon>
        <taxon>Thermoactinomycetaceae</taxon>
        <taxon>Laceyella</taxon>
    </lineage>
</organism>
<dbReference type="Pfam" id="PF00892">
    <property type="entry name" value="EamA"/>
    <property type="match status" value="2"/>
</dbReference>